<keyword evidence="2" id="KW-1185">Reference proteome</keyword>
<evidence type="ECO:0000313" key="1">
    <source>
        <dbReference type="EMBL" id="UWX63324.1"/>
    </source>
</evidence>
<gene>
    <name evidence="1" type="ORF">N0D28_11265</name>
</gene>
<dbReference type="EMBL" id="CP104213">
    <property type="protein sequence ID" value="UWX63324.1"/>
    <property type="molecule type" value="Genomic_DNA"/>
</dbReference>
<name>A0ABY5YGA0_9DEIO</name>
<evidence type="ECO:0000313" key="2">
    <source>
        <dbReference type="Proteomes" id="UP001060261"/>
    </source>
</evidence>
<sequence>MAILEIDCPVCGEVLELTGEDRSELEVGDAIVCENCNAEMEVVRNEGQDFEVELLGILTTCPNCHQEFDVTEEMLAAAPTVQDGSGQETSLVRCPHCQAGVELSFEEQPEDQLGT</sequence>
<dbReference type="Gene3D" id="2.20.28.160">
    <property type="match status" value="2"/>
</dbReference>
<protein>
    <submittedName>
        <fullName evidence="1">Zinc-ribbon domain-containing protein</fullName>
    </submittedName>
</protein>
<proteinExistence type="predicted"/>
<reference evidence="1" key="1">
    <citation type="submission" date="2022-09" db="EMBL/GenBank/DDBJ databases">
        <title>genome sequence of Deinococcus rubellus.</title>
        <authorList>
            <person name="Srinivasan S."/>
        </authorList>
    </citation>
    <scope>NUCLEOTIDE SEQUENCE</scope>
    <source>
        <strain evidence="1">Ant6</strain>
    </source>
</reference>
<dbReference type="RefSeq" id="WP_260559613.1">
    <property type="nucleotide sequence ID" value="NZ_BAABEC010000017.1"/>
</dbReference>
<accession>A0ABY5YGA0</accession>
<dbReference type="Proteomes" id="UP001060261">
    <property type="component" value="Chromosome"/>
</dbReference>
<organism evidence="1 2">
    <name type="scientific">Deinococcus rubellus</name>
    <dbReference type="NCBI Taxonomy" id="1889240"/>
    <lineage>
        <taxon>Bacteria</taxon>
        <taxon>Thermotogati</taxon>
        <taxon>Deinococcota</taxon>
        <taxon>Deinococci</taxon>
        <taxon>Deinococcales</taxon>
        <taxon>Deinococcaceae</taxon>
        <taxon>Deinococcus</taxon>
    </lineage>
</organism>